<keyword evidence="3" id="KW-1185">Reference proteome</keyword>
<dbReference type="EMBL" id="GL349462">
    <property type="protein sequence ID" value="KNC50735.1"/>
    <property type="molecule type" value="Genomic_DNA"/>
</dbReference>
<feature type="compositionally biased region" description="Low complexity" evidence="1">
    <location>
        <begin position="118"/>
        <end position="137"/>
    </location>
</feature>
<gene>
    <name evidence="2" type="ORF">AMSG_06623</name>
</gene>
<proteinExistence type="predicted"/>
<dbReference type="GO" id="GO:0003676">
    <property type="term" value="F:nucleic acid binding"/>
    <property type="evidence" value="ECO:0007669"/>
    <property type="project" value="InterPro"/>
</dbReference>
<dbReference type="Proteomes" id="UP000054408">
    <property type="component" value="Unassembled WGS sequence"/>
</dbReference>
<name>A0A0L0DET7_THETB</name>
<dbReference type="GeneID" id="25565738"/>
<dbReference type="Gene3D" id="3.30.70.330">
    <property type="match status" value="1"/>
</dbReference>
<dbReference type="InterPro" id="IPR012677">
    <property type="entry name" value="Nucleotide-bd_a/b_plait_sf"/>
</dbReference>
<dbReference type="OrthoDB" id="7763451at2759"/>
<reference evidence="2 3" key="1">
    <citation type="submission" date="2010-05" db="EMBL/GenBank/DDBJ databases">
        <title>The Genome Sequence of Thecamonas trahens ATCC 50062.</title>
        <authorList>
            <consortium name="The Broad Institute Genome Sequencing Platform"/>
            <person name="Russ C."/>
            <person name="Cuomo C."/>
            <person name="Shea T."/>
            <person name="Young S.K."/>
            <person name="Zeng Q."/>
            <person name="Koehrsen M."/>
            <person name="Haas B."/>
            <person name="Borodovsky M."/>
            <person name="Guigo R."/>
            <person name="Alvarado L."/>
            <person name="Berlin A."/>
            <person name="Bochicchio J."/>
            <person name="Borenstein D."/>
            <person name="Chapman S."/>
            <person name="Chen Z."/>
            <person name="Freedman E."/>
            <person name="Gellesch M."/>
            <person name="Goldberg J."/>
            <person name="Griggs A."/>
            <person name="Gujja S."/>
            <person name="Heilman E."/>
            <person name="Heiman D."/>
            <person name="Hepburn T."/>
            <person name="Howarth C."/>
            <person name="Jen D."/>
            <person name="Larson L."/>
            <person name="Mehta T."/>
            <person name="Park D."/>
            <person name="Pearson M."/>
            <person name="Roberts A."/>
            <person name="Saif S."/>
            <person name="Shenoy N."/>
            <person name="Sisk P."/>
            <person name="Stolte C."/>
            <person name="Sykes S."/>
            <person name="Thomson T."/>
            <person name="Walk T."/>
            <person name="White J."/>
            <person name="Yandava C."/>
            <person name="Burger G."/>
            <person name="Gray M.W."/>
            <person name="Holland P.W.H."/>
            <person name="King N."/>
            <person name="Lang F.B.F."/>
            <person name="Roger A.J."/>
            <person name="Ruiz-Trillo I."/>
            <person name="Lander E."/>
            <person name="Nusbaum C."/>
        </authorList>
    </citation>
    <scope>NUCLEOTIDE SEQUENCE [LARGE SCALE GENOMIC DNA]</scope>
    <source>
        <strain evidence="2 3">ATCC 50062</strain>
    </source>
</reference>
<evidence type="ECO:0000313" key="3">
    <source>
        <dbReference type="Proteomes" id="UP000054408"/>
    </source>
</evidence>
<dbReference type="PANTHER" id="PTHR32343">
    <property type="entry name" value="SERINE/ARGININE-RICH SPLICING FACTOR"/>
    <property type="match status" value="1"/>
</dbReference>
<organism evidence="2 3">
    <name type="scientific">Thecamonas trahens ATCC 50062</name>
    <dbReference type="NCBI Taxonomy" id="461836"/>
    <lineage>
        <taxon>Eukaryota</taxon>
        <taxon>Apusozoa</taxon>
        <taxon>Apusomonadida</taxon>
        <taxon>Apusomonadidae</taxon>
        <taxon>Thecamonas</taxon>
    </lineage>
</organism>
<dbReference type="PANTHER" id="PTHR32343:SF10">
    <property type="entry name" value="RNA-BINDING REGION RNP-1 DOMAIN-CONTAINING PROTEIN"/>
    <property type="match status" value="1"/>
</dbReference>
<feature type="region of interest" description="Disordered" evidence="1">
    <location>
        <begin position="105"/>
        <end position="137"/>
    </location>
</feature>
<dbReference type="SUPFAM" id="SSF54928">
    <property type="entry name" value="RNA-binding domain, RBD"/>
    <property type="match status" value="1"/>
</dbReference>
<dbReference type="RefSeq" id="XP_013756701.1">
    <property type="nucleotide sequence ID" value="XM_013901247.1"/>
</dbReference>
<evidence type="ECO:0008006" key="4">
    <source>
        <dbReference type="Google" id="ProtNLM"/>
    </source>
</evidence>
<dbReference type="AlphaFoldDB" id="A0A0L0DET7"/>
<evidence type="ECO:0000256" key="1">
    <source>
        <dbReference type="SAM" id="MobiDB-lite"/>
    </source>
</evidence>
<accession>A0A0L0DET7</accession>
<dbReference type="InterPro" id="IPR035979">
    <property type="entry name" value="RBD_domain_sf"/>
</dbReference>
<protein>
    <recommendedName>
        <fullName evidence="4">RRM domain-containing protein</fullName>
    </recommendedName>
</protein>
<dbReference type="eggNOG" id="ENOG502SBHW">
    <property type="taxonomic scope" value="Eukaryota"/>
</dbReference>
<evidence type="ECO:0000313" key="2">
    <source>
        <dbReference type="EMBL" id="KNC50735.1"/>
    </source>
</evidence>
<sequence>MSMYTWGGITLEESALARTALVTNISAKATEANIKTFFTYCGTIEAFAMSPATDPPATASAAVVFEANSGFTTALLLSNASIVDSAISVTALTPTSPGVVLVSGAKDKDEAEAEAEAEAGASASASMASTSEPASATSAPAKTKSCILAEMIAAGYVVGSGAVARARAFDADHVRLGSALSTSLAAVSVSGNKVALAVDAGIGRVDTALGLTPAVNRAAASLDSAITSVSAAAMQYSAVQAAAAAFSLACAAADTAYGSVASSTASAVRRRQQTQSVPDPQPAS</sequence>